<proteinExistence type="predicted"/>
<dbReference type="SUPFAM" id="SSF53720">
    <property type="entry name" value="ALDH-like"/>
    <property type="match status" value="1"/>
</dbReference>
<dbReference type="InterPro" id="IPR016161">
    <property type="entry name" value="Ald_DH/histidinol_DH"/>
</dbReference>
<dbReference type="CDD" id="cd07133">
    <property type="entry name" value="ALDH_CALDH_CalB"/>
    <property type="match status" value="1"/>
</dbReference>
<dbReference type="Gene3D" id="3.40.309.10">
    <property type="entry name" value="Aldehyde Dehydrogenase, Chain A, domain 2"/>
    <property type="match status" value="1"/>
</dbReference>
<accession>A0ABV2BV13</accession>
<dbReference type="EMBL" id="JBEVCJ010000009">
    <property type="protein sequence ID" value="MET1255412.1"/>
    <property type="molecule type" value="Genomic_DNA"/>
</dbReference>
<sequence length="476" mass="52868">MYEASNTQVSEAHSSQSMQQILELQRQSLYQEAFPCAEVRIDRLARLLQILRENKFDLCEAMSDDFGHRSIQQSRITDIGASIEPIKHAIKHVKAWMKNESRKTIFPLGLMGARARVEYQPLGIVGCISPWNFPTQLIFGPLAGILAAGNRVMIKPSEFTPVTSNLIEQLLAENFAQEEIAVIQGGAETGAAFSRLPFDHLLFTGAKSVATHILTAAAENLVPVTLELGGKSPLIVGSDAEVNTAAACAMLGKIMNAGQLCLAPDYALVAEDKLNEFVVKAQQNLQMMYQDLLNNPDYSSIINQRHYQRLTDLVNDAREKGAEIIEFNPANEDFSNQPHYRFLPTLILNPTNDMLVMQEEIFGPILPVKSYQKFEEVIACIHQLPRPLGLYYFGHNKTEIDQVLKRTVSGGVTINDVLMHAAQDDLPFGGVGASGMGAYHGFDGFKNFSHAKAIYFQSKSVYNFVAKQMRPPYKKS</sequence>
<dbReference type="PANTHER" id="PTHR43570">
    <property type="entry name" value="ALDEHYDE DEHYDROGENASE"/>
    <property type="match status" value="1"/>
</dbReference>
<dbReference type="InterPro" id="IPR016163">
    <property type="entry name" value="Ald_DH_C"/>
</dbReference>
<organism evidence="1 2">
    <name type="scientific">Aliikangiella maris</name>
    <dbReference type="NCBI Taxonomy" id="3162458"/>
    <lineage>
        <taxon>Bacteria</taxon>
        <taxon>Pseudomonadati</taxon>
        <taxon>Pseudomonadota</taxon>
        <taxon>Gammaproteobacteria</taxon>
        <taxon>Oceanospirillales</taxon>
        <taxon>Pleioneaceae</taxon>
        <taxon>Aliikangiella</taxon>
    </lineage>
</organism>
<dbReference type="InterPro" id="IPR029510">
    <property type="entry name" value="Ald_DH_CS_GLU"/>
</dbReference>
<comment type="caution">
    <text evidence="1">The sequence shown here is derived from an EMBL/GenBank/DDBJ whole genome shotgun (WGS) entry which is preliminary data.</text>
</comment>
<dbReference type="Pfam" id="PF00171">
    <property type="entry name" value="Aldedh"/>
    <property type="match status" value="1"/>
</dbReference>
<protein>
    <submittedName>
        <fullName evidence="1">Coniferyl aldehyde dehydrogenase</fullName>
        <ecNumber evidence="1">1.2.1.68</ecNumber>
    </submittedName>
</protein>
<dbReference type="Gene3D" id="3.40.605.10">
    <property type="entry name" value="Aldehyde Dehydrogenase, Chain A, domain 1"/>
    <property type="match status" value="1"/>
</dbReference>
<keyword evidence="2" id="KW-1185">Reference proteome</keyword>
<evidence type="ECO:0000313" key="1">
    <source>
        <dbReference type="EMBL" id="MET1255412.1"/>
    </source>
</evidence>
<dbReference type="GO" id="GO:0050269">
    <property type="term" value="F:coniferyl-aldehyde dehydrogenase [NAD(P)+] activity"/>
    <property type="evidence" value="ECO:0007669"/>
    <property type="project" value="UniProtKB-EC"/>
</dbReference>
<dbReference type="InterPro" id="IPR015590">
    <property type="entry name" value="Aldehyde_DH_dom"/>
</dbReference>
<dbReference type="PROSITE" id="PS00687">
    <property type="entry name" value="ALDEHYDE_DEHYDR_GLU"/>
    <property type="match status" value="1"/>
</dbReference>
<dbReference type="Proteomes" id="UP001548189">
    <property type="component" value="Unassembled WGS sequence"/>
</dbReference>
<dbReference type="InterPro" id="IPR012394">
    <property type="entry name" value="Aldehyde_DH_NAD(P)"/>
</dbReference>
<dbReference type="PANTHER" id="PTHR43570:SF20">
    <property type="entry name" value="ALDEHYDE DEHYDROGENASE ALDX-RELATED"/>
    <property type="match status" value="1"/>
</dbReference>
<dbReference type="PIRSF" id="PIRSF036492">
    <property type="entry name" value="ALDH"/>
    <property type="match status" value="1"/>
</dbReference>
<name>A0ABV2BV13_9GAMM</name>
<reference evidence="1 2" key="1">
    <citation type="submission" date="2024-06" db="EMBL/GenBank/DDBJ databases">
        <authorList>
            <person name="Li F."/>
        </authorList>
    </citation>
    <scope>NUCLEOTIDE SEQUENCE [LARGE SCALE GENOMIC DNA]</scope>
    <source>
        <strain evidence="1 2">GXAS 311</strain>
    </source>
</reference>
<keyword evidence="1" id="KW-0560">Oxidoreductase</keyword>
<gene>
    <name evidence="1" type="ORF">ABVT43_09765</name>
</gene>
<dbReference type="InterPro" id="IPR016162">
    <property type="entry name" value="Ald_DH_N"/>
</dbReference>
<evidence type="ECO:0000313" key="2">
    <source>
        <dbReference type="Proteomes" id="UP001548189"/>
    </source>
</evidence>
<dbReference type="EC" id="1.2.1.68" evidence="1"/>